<reference evidence="2" key="1">
    <citation type="journal article" date="2014" name="Int. J. Syst. Evol. Microbiol.">
        <title>Complete genome sequence of Corynebacterium casei LMG S-19264T (=DSM 44701T), isolated from a smear-ripened cheese.</title>
        <authorList>
            <consortium name="US DOE Joint Genome Institute (JGI-PGF)"/>
            <person name="Walter F."/>
            <person name="Albersmeier A."/>
            <person name="Kalinowski J."/>
            <person name="Ruckert C."/>
        </authorList>
    </citation>
    <scope>NUCLEOTIDE SEQUENCE</scope>
    <source>
        <strain evidence="2">CGMCC 4.7368</strain>
    </source>
</reference>
<dbReference type="Pfam" id="PF10935">
    <property type="entry name" value="DUF2637"/>
    <property type="match status" value="1"/>
</dbReference>
<dbReference type="InterPro" id="IPR021235">
    <property type="entry name" value="DUF2637"/>
</dbReference>
<keyword evidence="1" id="KW-0812">Transmembrane</keyword>
<reference evidence="2" key="2">
    <citation type="submission" date="2020-09" db="EMBL/GenBank/DDBJ databases">
        <authorList>
            <person name="Sun Q."/>
            <person name="Zhou Y."/>
        </authorList>
    </citation>
    <scope>NUCLEOTIDE SEQUENCE</scope>
    <source>
        <strain evidence="2">CGMCC 4.7368</strain>
    </source>
</reference>
<organism evidence="2 3">
    <name type="scientific">Nonomuraea cavernae</name>
    <dbReference type="NCBI Taxonomy" id="2045107"/>
    <lineage>
        <taxon>Bacteria</taxon>
        <taxon>Bacillati</taxon>
        <taxon>Actinomycetota</taxon>
        <taxon>Actinomycetes</taxon>
        <taxon>Streptosporangiales</taxon>
        <taxon>Streptosporangiaceae</taxon>
        <taxon>Nonomuraea</taxon>
    </lineage>
</organism>
<accession>A0A917YZ36</accession>
<gene>
    <name evidence="2" type="ORF">GCM10012289_34470</name>
</gene>
<dbReference type="RefSeq" id="WP_225264225.1">
    <property type="nucleotide sequence ID" value="NZ_BMNH01000009.1"/>
</dbReference>
<keyword evidence="1" id="KW-1133">Transmembrane helix</keyword>
<dbReference type="Proteomes" id="UP000646523">
    <property type="component" value="Unassembled WGS sequence"/>
</dbReference>
<name>A0A917YZ36_9ACTN</name>
<comment type="caution">
    <text evidence="2">The sequence shown here is derived from an EMBL/GenBank/DDBJ whole genome shotgun (WGS) entry which is preliminary data.</text>
</comment>
<evidence type="ECO:0000313" key="2">
    <source>
        <dbReference type="EMBL" id="GGO70627.1"/>
    </source>
</evidence>
<dbReference type="EMBL" id="BMNH01000009">
    <property type="protein sequence ID" value="GGO70627.1"/>
    <property type="molecule type" value="Genomic_DNA"/>
</dbReference>
<keyword evidence="3" id="KW-1185">Reference proteome</keyword>
<evidence type="ECO:0000256" key="1">
    <source>
        <dbReference type="SAM" id="Phobius"/>
    </source>
</evidence>
<dbReference type="AlphaFoldDB" id="A0A917YZ36"/>
<feature type="transmembrane region" description="Helical" evidence="1">
    <location>
        <begin position="98"/>
        <end position="119"/>
    </location>
</feature>
<protein>
    <recommendedName>
        <fullName evidence="4">DUF2637 domain-containing protein</fullName>
    </recommendedName>
</protein>
<evidence type="ECO:0000313" key="3">
    <source>
        <dbReference type="Proteomes" id="UP000646523"/>
    </source>
</evidence>
<feature type="transmembrane region" description="Helical" evidence="1">
    <location>
        <begin position="70"/>
        <end position="92"/>
    </location>
</feature>
<feature type="transmembrane region" description="Helical" evidence="1">
    <location>
        <begin position="35"/>
        <end position="58"/>
    </location>
</feature>
<proteinExistence type="predicted"/>
<keyword evidence="1" id="KW-0472">Membrane</keyword>
<evidence type="ECO:0008006" key="4">
    <source>
        <dbReference type="Google" id="ProtNLM"/>
    </source>
</evidence>
<sequence>MIRFLTAAVVILLAGVAAVVSYRHAYEVVIANGESGFTAVLVPLTIDGLIFASSMVLLDAARRDLPAPKLAYFTLALGILATLAANVMHGWAHGPVGAIVAAWPAVALVLSYELLMGLIRRAAPVYSSKPVEVHEPVVPAQVTPLPDAGKRDVEAVDDAPVVDVEVQPDLVPEPDVDAPYRPVAVAHFLAEVVEGEPPTVRTIKDRLNVGTDRARRLQAYLGGLVEVTR</sequence>